<dbReference type="SUPFAM" id="SSF143456">
    <property type="entry name" value="VC0467-like"/>
    <property type="match status" value="1"/>
</dbReference>
<evidence type="ECO:0000313" key="1">
    <source>
        <dbReference type="EMBL" id="VAW56289.1"/>
    </source>
</evidence>
<dbReference type="NCBIfam" id="NF001266">
    <property type="entry name" value="PRK00228.1-1"/>
    <property type="match status" value="1"/>
</dbReference>
<dbReference type="HAMAP" id="MF_00758">
    <property type="entry name" value="UPF0301"/>
    <property type="match status" value="1"/>
</dbReference>
<accession>A0A3B0X3Z3</accession>
<proteinExistence type="inferred from homology"/>
<name>A0A3B0X3Z3_9ZZZZ</name>
<dbReference type="PANTHER" id="PTHR30327">
    <property type="entry name" value="UNCHARACTERIZED PROTEIN YQGE"/>
    <property type="match status" value="1"/>
</dbReference>
<dbReference type="PANTHER" id="PTHR30327:SF1">
    <property type="entry name" value="UPF0301 PROTEIN YQGE"/>
    <property type="match status" value="1"/>
</dbReference>
<protein>
    <submittedName>
        <fullName evidence="1">UPF0301 protein YqgE</fullName>
    </submittedName>
</protein>
<reference evidence="1" key="1">
    <citation type="submission" date="2018-06" db="EMBL/GenBank/DDBJ databases">
        <authorList>
            <person name="Zhirakovskaya E."/>
        </authorList>
    </citation>
    <scope>NUCLEOTIDE SEQUENCE</scope>
</reference>
<dbReference type="Pfam" id="PF02622">
    <property type="entry name" value="DUF179"/>
    <property type="match status" value="1"/>
</dbReference>
<organism evidence="1">
    <name type="scientific">hydrothermal vent metagenome</name>
    <dbReference type="NCBI Taxonomy" id="652676"/>
    <lineage>
        <taxon>unclassified sequences</taxon>
        <taxon>metagenomes</taxon>
        <taxon>ecological metagenomes</taxon>
    </lineage>
</organism>
<dbReference type="InterPro" id="IPR003774">
    <property type="entry name" value="AlgH-like"/>
</dbReference>
<dbReference type="AlphaFoldDB" id="A0A3B0X3Z3"/>
<dbReference type="EMBL" id="UOFF01000209">
    <property type="protein sequence ID" value="VAW56289.1"/>
    <property type="molecule type" value="Genomic_DNA"/>
</dbReference>
<dbReference type="GO" id="GO:0005829">
    <property type="term" value="C:cytosol"/>
    <property type="evidence" value="ECO:0007669"/>
    <property type="project" value="TreeGrafter"/>
</dbReference>
<dbReference type="Gene3D" id="3.40.1740.10">
    <property type="entry name" value="VC0467-like"/>
    <property type="match status" value="1"/>
</dbReference>
<sequence length="187" mass="20465">MIKETCLANHFLIAMPGLEDGDFSQSVTFICEHDDNGALGIIINRLSEIGLDEILYQLQITSDKTESQNQIILNGGPVQMDRGFILHSPMGQWDSSLKVTDSIAVTTSQDIMQAIANNEGPENALIALGYAGWGPGQLEYEMSINSWLSCPATEDILFKTPIEKRWKAAAMLLGIDLQLLSNQTGHA</sequence>
<gene>
    <name evidence="1" type="ORF">MNBD_GAMMA07-2316</name>
</gene>